<dbReference type="EMBL" id="UINC01039614">
    <property type="protein sequence ID" value="SVB38352.1"/>
    <property type="molecule type" value="Genomic_DNA"/>
</dbReference>
<gene>
    <name evidence="1" type="ORF">METZ01_LOCUS191206</name>
</gene>
<organism evidence="1">
    <name type="scientific">marine metagenome</name>
    <dbReference type="NCBI Taxonomy" id="408172"/>
    <lineage>
        <taxon>unclassified sequences</taxon>
        <taxon>metagenomes</taxon>
        <taxon>ecological metagenomes</taxon>
    </lineage>
</organism>
<proteinExistence type="predicted"/>
<name>A0A382DJZ8_9ZZZZ</name>
<feature type="non-terminal residue" evidence="1">
    <location>
        <position position="25"/>
    </location>
</feature>
<feature type="non-terminal residue" evidence="1">
    <location>
        <position position="1"/>
    </location>
</feature>
<reference evidence="1" key="1">
    <citation type="submission" date="2018-05" db="EMBL/GenBank/DDBJ databases">
        <authorList>
            <person name="Lanie J.A."/>
            <person name="Ng W.-L."/>
            <person name="Kazmierczak K.M."/>
            <person name="Andrzejewski T.M."/>
            <person name="Davidsen T.M."/>
            <person name="Wayne K.J."/>
            <person name="Tettelin H."/>
            <person name="Glass J.I."/>
            <person name="Rusch D."/>
            <person name="Podicherti R."/>
            <person name="Tsui H.-C.T."/>
            <person name="Winkler M.E."/>
        </authorList>
    </citation>
    <scope>NUCLEOTIDE SEQUENCE</scope>
</reference>
<sequence length="25" mass="2616">AKSSMAMKRTLGLSAAQPVVLIQTN</sequence>
<protein>
    <submittedName>
        <fullName evidence="1">Uncharacterized protein</fullName>
    </submittedName>
</protein>
<evidence type="ECO:0000313" key="1">
    <source>
        <dbReference type="EMBL" id="SVB38352.1"/>
    </source>
</evidence>
<dbReference type="AlphaFoldDB" id="A0A382DJZ8"/>
<accession>A0A382DJZ8</accession>